<keyword evidence="2" id="KW-1185">Reference proteome</keyword>
<proteinExistence type="predicted"/>
<accession>A0A7J5APN9</accession>
<reference evidence="1 2" key="1">
    <citation type="submission" date="2019-09" db="EMBL/GenBank/DDBJ databases">
        <authorList>
            <person name="Cao W.R."/>
        </authorList>
    </citation>
    <scope>NUCLEOTIDE SEQUENCE [LARGE SCALE GENOMIC DNA]</scope>
    <source>
        <strain evidence="2">a4</strain>
    </source>
</reference>
<dbReference type="AlphaFoldDB" id="A0A7J5APN9"/>
<dbReference type="SUPFAM" id="SSF48452">
    <property type="entry name" value="TPR-like"/>
    <property type="match status" value="1"/>
</dbReference>
<dbReference type="Gene3D" id="1.25.40.10">
    <property type="entry name" value="Tetratricopeptide repeat domain"/>
    <property type="match status" value="1"/>
</dbReference>
<comment type="caution">
    <text evidence="1">The sequence shown here is derived from an EMBL/GenBank/DDBJ whole genome shotgun (WGS) entry which is preliminary data.</text>
</comment>
<dbReference type="RefSeq" id="WP_150898827.1">
    <property type="nucleotide sequence ID" value="NZ_WAAU01000008.1"/>
</dbReference>
<evidence type="ECO:0008006" key="3">
    <source>
        <dbReference type="Google" id="ProtNLM"/>
    </source>
</evidence>
<gene>
    <name evidence="1" type="ORF">F7018_04525</name>
</gene>
<organism evidence="1 2">
    <name type="scientific">Tenacibaculum aiptasiae</name>
    <dbReference type="NCBI Taxonomy" id="426481"/>
    <lineage>
        <taxon>Bacteria</taxon>
        <taxon>Pseudomonadati</taxon>
        <taxon>Bacteroidota</taxon>
        <taxon>Flavobacteriia</taxon>
        <taxon>Flavobacteriales</taxon>
        <taxon>Flavobacteriaceae</taxon>
        <taxon>Tenacibaculum</taxon>
    </lineage>
</organism>
<sequence>MQKKKILFILFITISFFLKAQEKESFEVRLDSIGMKIDKTLTNSNKEYLNKIYSKKSLCDRFLIESNNKKVKNFNKSFYEGFTASFDFGNIVLKEIEKDASYDYLNIVKDKEGEYYLLFRLYGNGLNYHKHLIKEIDGEIRIVDTYISLTGEYLSDTFGSIYKGVLYKGGLLKSLSKGNNNDSMSDLLKIQKIRNLRSEGKLQEAHDLYNTLSEEGKKKKIFQLSNLLTLADLDEVKYAKAIETYEKQFPNDVSLYLVSIDGYILGEKYDEALQAVDNLDKAIGGDSFLNFIRGNIYFLKSEDKKSEDKFKEVVKEYPNFLDAYDSLLSLYIKSNNVKKAIEILNIMVNDFELPKDILFKTLGENYPEFQKKEEIIKWSK</sequence>
<dbReference type="Proteomes" id="UP000467305">
    <property type="component" value="Unassembled WGS sequence"/>
</dbReference>
<evidence type="ECO:0000313" key="2">
    <source>
        <dbReference type="Proteomes" id="UP000467305"/>
    </source>
</evidence>
<dbReference type="InterPro" id="IPR011990">
    <property type="entry name" value="TPR-like_helical_dom_sf"/>
</dbReference>
<name>A0A7J5APN9_9FLAO</name>
<dbReference type="OrthoDB" id="1198805at2"/>
<protein>
    <recommendedName>
        <fullName evidence="3">Tetratricopeptide repeat protein</fullName>
    </recommendedName>
</protein>
<dbReference type="EMBL" id="WAAU01000008">
    <property type="protein sequence ID" value="KAB1159581.1"/>
    <property type="molecule type" value="Genomic_DNA"/>
</dbReference>
<evidence type="ECO:0000313" key="1">
    <source>
        <dbReference type="EMBL" id="KAB1159581.1"/>
    </source>
</evidence>